<name>A0A9X1X6Q6_9SPHI</name>
<keyword evidence="18" id="KW-0378">Hydrolase</keyword>
<dbReference type="GO" id="GO:0006289">
    <property type="term" value="P:nucleotide-excision repair"/>
    <property type="evidence" value="ECO:0007669"/>
    <property type="project" value="InterPro"/>
</dbReference>
<feature type="domain" description="ABC transporter" evidence="17">
    <location>
        <begin position="253"/>
        <end position="591"/>
    </location>
</feature>
<dbReference type="GO" id="GO:0016887">
    <property type="term" value="F:ATP hydrolysis activity"/>
    <property type="evidence" value="ECO:0007669"/>
    <property type="project" value="InterPro"/>
</dbReference>
<dbReference type="NCBIfam" id="TIGR00630">
    <property type="entry name" value="uvra"/>
    <property type="match status" value="1"/>
</dbReference>
<dbReference type="InterPro" id="IPR041552">
    <property type="entry name" value="UvrA_DNA-bd"/>
</dbReference>
<sequence>MSNATEQDPQHHILIKGARVHNLKNIDVAIPKNKLVVITGMSGSGKSSLAFDTLYAEGQRRYVESLSSYARQFLGRMNKPDVDYIRGIAPAIAIEQKVITSNPRSTVGTSTEIYDYLKLLFSRIGHTISPVSGRRVKKDTVTDVINFLTGLPVETQATILCPLHPHNNRSLKEELAVLMQKGFVRVEFNGQMNRIESILEDETIENNSLTEDDQLRIIVDRLTVNTDDETLSRMGDSVQTAFFEGKGDCFVRYRLPDVDEETEAFFCDRFELDGIRFEEPSPNFFSFNNPYGACKKCEGYGKVIGIDEDLVIPDKSKTVYEGAIAPWRSEKMREWNDQLVKNAIKFDFPIHRPYSQLTDKQKDLLWKGNKYFRGLDEFFKELEEQTYKIQYRVILSRYRGKTTCPECKGSRLRKDASYVKVSEKSITDIVLMPLDKALDFFKNLDLNVHDEKIARRLLTEITNRISFLNDVGLSYLTLNRLSNTLSGGESQRINLATSLGSSLVGSVYVLDEPSIGLHPRDTQRLITVLRSLRDVGNTVLVVEHEEEIMQAADHLIDIGPAAGTHGGNLIFAGTYDEIIADNESLTGKYLSRKEEIAIPAHRRKWHDSILIKGARENNLKNINVKFPLGVLTAVTGVSGSGKTSLVKRILHPALQKVLGNYTGEQTGSYDAIEGDYSKIEQVELVDQNPIGRSSRSNPVTYVKAWDEIRNLYAAQPGAKGAGLKPSAFSFNVEGGRCDVCQGEGEVKIEMQFMADIFLPCEACNGKRFKQNVLDVTYQDKNVSDVLNMTIDDAVEFFKKEAKIINKLKPLVDVGLGYVQLGQSSNTLSGGEAQRIKLASFLIKGNNTSKTLFVFDEPTTGLHFEDIKKLLKSFEALIDQGNTIIVIEHNMDVIKCADWVIDIGPEGGDNGGQLVFEGVPEDLVKQKKSYTGQFLKERLSK</sequence>
<dbReference type="Gene3D" id="3.40.50.300">
    <property type="entry name" value="P-loop containing nucleotide triphosphate hydrolases"/>
    <property type="match status" value="3"/>
</dbReference>
<comment type="subcellular location">
    <subcellularLocation>
        <location evidence="1">Cytoplasm</location>
    </subcellularLocation>
</comment>
<dbReference type="PROSITE" id="PS00211">
    <property type="entry name" value="ABC_TRANSPORTER_1"/>
    <property type="match status" value="2"/>
</dbReference>
<evidence type="ECO:0000313" key="19">
    <source>
        <dbReference type="Proteomes" id="UP001139450"/>
    </source>
</evidence>
<keyword evidence="7" id="KW-0228">DNA excision</keyword>
<dbReference type="PANTHER" id="PTHR43152:SF3">
    <property type="entry name" value="UVRABC SYSTEM PROTEIN A"/>
    <property type="match status" value="1"/>
</dbReference>
<reference evidence="18" key="1">
    <citation type="submission" date="2022-04" db="EMBL/GenBank/DDBJ databases">
        <title>Mucilaginibacter sp. RS28 isolated from freshwater.</title>
        <authorList>
            <person name="Ko S.-R."/>
        </authorList>
    </citation>
    <scope>NUCLEOTIDE SEQUENCE</scope>
    <source>
        <strain evidence="18">RS28</strain>
    </source>
</reference>
<evidence type="ECO:0000256" key="5">
    <source>
        <dbReference type="ARBA" id="ARBA00022741"/>
    </source>
</evidence>
<keyword evidence="13" id="KW-0234">DNA repair</keyword>
<dbReference type="InterPro" id="IPR004602">
    <property type="entry name" value="UvrA"/>
</dbReference>
<proteinExistence type="inferred from homology"/>
<dbReference type="RefSeq" id="WP_245132974.1">
    <property type="nucleotide sequence ID" value="NZ_JALJEJ010000014.1"/>
</dbReference>
<dbReference type="PANTHER" id="PTHR43152">
    <property type="entry name" value="UVRABC SYSTEM PROTEIN A"/>
    <property type="match status" value="1"/>
</dbReference>
<accession>A0A9X1X6Q6</accession>
<evidence type="ECO:0000256" key="16">
    <source>
        <dbReference type="ARBA" id="ARBA00042156"/>
    </source>
</evidence>
<keyword evidence="9" id="KW-0862">Zinc</keyword>
<evidence type="ECO:0000256" key="1">
    <source>
        <dbReference type="ARBA" id="ARBA00004496"/>
    </source>
</evidence>
<dbReference type="Gene3D" id="1.10.8.280">
    <property type="entry name" value="ABC transporter ATPase domain-like"/>
    <property type="match status" value="2"/>
</dbReference>
<dbReference type="GO" id="GO:0009380">
    <property type="term" value="C:excinuclease repair complex"/>
    <property type="evidence" value="ECO:0007669"/>
    <property type="project" value="InterPro"/>
</dbReference>
<evidence type="ECO:0000259" key="17">
    <source>
        <dbReference type="PROSITE" id="PS50893"/>
    </source>
</evidence>
<keyword evidence="11" id="KW-0267">Excision nuclease</keyword>
<evidence type="ECO:0000256" key="13">
    <source>
        <dbReference type="ARBA" id="ARBA00023204"/>
    </source>
</evidence>
<dbReference type="InterPro" id="IPR027417">
    <property type="entry name" value="P-loop_NTPase"/>
</dbReference>
<keyword evidence="4" id="KW-0677">Repeat</keyword>
<dbReference type="AlphaFoldDB" id="A0A9X1X6Q6"/>
<feature type="domain" description="ABC transporter" evidence="17">
    <location>
        <begin position="603"/>
        <end position="935"/>
    </location>
</feature>
<evidence type="ECO:0000256" key="4">
    <source>
        <dbReference type="ARBA" id="ARBA00022737"/>
    </source>
</evidence>
<evidence type="ECO:0000256" key="8">
    <source>
        <dbReference type="ARBA" id="ARBA00022771"/>
    </source>
</evidence>
<dbReference type="InterPro" id="IPR003439">
    <property type="entry name" value="ABC_transporter-like_ATP-bd"/>
</dbReference>
<evidence type="ECO:0000256" key="14">
    <source>
        <dbReference type="ARBA" id="ARBA00038000"/>
    </source>
</evidence>
<evidence type="ECO:0000256" key="7">
    <source>
        <dbReference type="ARBA" id="ARBA00022769"/>
    </source>
</evidence>
<dbReference type="PROSITE" id="PS50893">
    <property type="entry name" value="ABC_TRANSPORTER_2"/>
    <property type="match status" value="2"/>
</dbReference>
<keyword evidence="2" id="KW-0963">Cytoplasm</keyword>
<evidence type="ECO:0000256" key="2">
    <source>
        <dbReference type="ARBA" id="ARBA00022490"/>
    </source>
</evidence>
<dbReference type="Pfam" id="PF17755">
    <property type="entry name" value="UvrA_DNA-bind"/>
    <property type="match status" value="1"/>
</dbReference>
<evidence type="ECO:0000256" key="6">
    <source>
        <dbReference type="ARBA" id="ARBA00022763"/>
    </source>
</evidence>
<evidence type="ECO:0000313" key="18">
    <source>
        <dbReference type="EMBL" id="MCJ8211913.1"/>
    </source>
</evidence>
<dbReference type="GO" id="GO:0008270">
    <property type="term" value="F:zinc ion binding"/>
    <property type="evidence" value="ECO:0007669"/>
    <property type="project" value="UniProtKB-KW"/>
</dbReference>
<dbReference type="SUPFAM" id="SSF52540">
    <property type="entry name" value="P-loop containing nucleoside triphosphate hydrolases"/>
    <property type="match status" value="2"/>
</dbReference>
<comment type="similarity">
    <text evidence="14">Belongs to the ABC transporter superfamily. UvrA family.</text>
</comment>
<dbReference type="Proteomes" id="UP001139450">
    <property type="component" value="Unassembled WGS sequence"/>
</dbReference>
<dbReference type="InterPro" id="IPR041102">
    <property type="entry name" value="UvrA_inter"/>
</dbReference>
<keyword evidence="19" id="KW-1185">Reference proteome</keyword>
<evidence type="ECO:0000256" key="3">
    <source>
        <dbReference type="ARBA" id="ARBA00022723"/>
    </source>
</evidence>
<evidence type="ECO:0000256" key="11">
    <source>
        <dbReference type="ARBA" id="ARBA00022881"/>
    </source>
</evidence>
<evidence type="ECO:0000256" key="15">
    <source>
        <dbReference type="ARBA" id="ARBA00039316"/>
    </source>
</evidence>
<keyword evidence="3" id="KW-0479">Metal-binding</keyword>
<dbReference type="Gene3D" id="3.30.1490.20">
    <property type="entry name" value="ATP-grasp fold, A domain"/>
    <property type="match status" value="1"/>
</dbReference>
<keyword evidence="5" id="KW-0547">Nucleotide-binding</keyword>
<evidence type="ECO:0000256" key="10">
    <source>
        <dbReference type="ARBA" id="ARBA00022840"/>
    </source>
</evidence>
<dbReference type="GO" id="GO:0004518">
    <property type="term" value="F:nuclease activity"/>
    <property type="evidence" value="ECO:0007669"/>
    <property type="project" value="UniProtKB-KW"/>
</dbReference>
<keyword evidence="10" id="KW-0067">ATP-binding</keyword>
<dbReference type="GO" id="GO:0005524">
    <property type="term" value="F:ATP binding"/>
    <property type="evidence" value="ECO:0007669"/>
    <property type="project" value="UniProtKB-KW"/>
</dbReference>
<dbReference type="GO" id="GO:0003677">
    <property type="term" value="F:DNA binding"/>
    <property type="evidence" value="ECO:0007669"/>
    <property type="project" value="UniProtKB-KW"/>
</dbReference>
<dbReference type="NCBIfam" id="NF001503">
    <property type="entry name" value="PRK00349.1"/>
    <property type="match status" value="1"/>
</dbReference>
<gene>
    <name evidence="18" type="primary">uvrA</name>
    <name evidence="18" type="ORF">MUY27_19500</name>
</gene>
<keyword evidence="12" id="KW-0238">DNA-binding</keyword>
<evidence type="ECO:0000256" key="9">
    <source>
        <dbReference type="ARBA" id="ARBA00022833"/>
    </source>
</evidence>
<organism evidence="18 19">
    <name type="scientific">Mucilaginibacter straminoryzae</name>
    <dbReference type="NCBI Taxonomy" id="2932774"/>
    <lineage>
        <taxon>Bacteria</taxon>
        <taxon>Pseudomonadati</taxon>
        <taxon>Bacteroidota</taxon>
        <taxon>Sphingobacteriia</taxon>
        <taxon>Sphingobacteriales</taxon>
        <taxon>Sphingobacteriaceae</taxon>
        <taxon>Mucilaginibacter</taxon>
    </lineage>
</organism>
<dbReference type="InterPro" id="IPR017871">
    <property type="entry name" value="ABC_transporter-like_CS"/>
</dbReference>
<dbReference type="InterPro" id="IPR013815">
    <property type="entry name" value="ATP_grasp_subdomain_1"/>
</dbReference>
<evidence type="ECO:0000256" key="12">
    <source>
        <dbReference type="ARBA" id="ARBA00023125"/>
    </source>
</evidence>
<dbReference type="Pfam" id="PF17760">
    <property type="entry name" value="UvrA_inter"/>
    <property type="match status" value="1"/>
</dbReference>
<protein>
    <recommendedName>
        <fullName evidence="15">UvrABC system protein A</fullName>
    </recommendedName>
    <alternativeName>
        <fullName evidence="16">Excinuclease ABC subunit A</fullName>
    </alternativeName>
</protein>
<dbReference type="GO" id="GO:0005737">
    <property type="term" value="C:cytoplasm"/>
    <property type="evidence" value="ECO:0007669"/>
    <property type="project" value="UniProtKB-SubCell"/>
</dbReference>
<dbReference type="EMBL" id="JALJEJ010000014">
    <property type="protein sequence ID" value="MCJ8211913.1"/>
    <property type="molecule type" value="Genomic_DNA"/>
</dbReference>
<comment type="caution">
    <text evidence="18">The sequence shown here is derived from an EMBL/GenBank/DDBJ whole genome shotgun (WGS) entry which is preliminary data.</text>
</comment>
<keyword evidence="6" id="KW-0227">DNA damage</keyword>
<dbReference type="Gene3D" id="1.20.1580.10">
    <property type="entry name" value="ABC transporter ATPase like domain"/>
    <property type="match status" value="3"/>
</dbReference>
<keyword evidence="8" id="KW-0863">Zinc-finger</keyword>